<feature type="domain" description="Sulfatase-modifying factor enzyme-like" evidence="1">
    <location>
        <begin position="37"/>
        <end position="261"/>
    </location>
</feature>
<dbReference type="GO" id="GO:0120147">
    <property type="term" value="F:formylglycine-generating oxidase activity"/>
    <property type="evidence" value="ECO:0007669"/>
    <property type="project" value="UniProtKB-EC"/>
</dbReference>
<organism evidence="2 3">
    <name type="scientific">Sinobacterium norvegicum</name>
    <dbReference type="NCBI Taxonomy" id="1641715"/>
    <lineage>
        <taxon>Bacteria</taxon>
        <taxon>Pseudomonadati</taxon>
        <taxon>Pseudomonadota</taxon>
        <taxon>Gammaproteobacteria</taxon>
        <taxon>Cellvibrionales</taxon>
        <taxon>Spongiibacteraceae</taxon>
        <taxon>Sinobacterium</taxon>
    </lineage>
</organism>
<protein>
    <submittedName>
        <fullName evidence="2">Formylglycine-generating enzyme</fullName>
        <ecNumber evidence="2">1.8.3.7</ecNumber>
    </submittedName>
</protein>
<name>A0ABM9AHN6_9GAMM</name>
<keyword evidence="3" id="KW-1185">Reference proteome</keyword>
<gene>
    <name evidence="2" type="ORF">SIN8267_02690</name>
</gene>
<dbReference type="RefSeq" id="WP_237445239.1">
    <property type="nucleotide sequence ID" value="NZ_CAKLPX010000003.1"/>
</dbReference>
<dbReference type="Proteomes" id="UP000838100">
    <property type="component" value="Unassembled WGS sequence"/>
</dbReference>
<dbReference type="InterPro" id="IPR016187">
    <property type="entry name" value="CTDL_fold"/>
</dbReference>
<dbReference type="PANTHER" id="PTHR23150">
    <property type="entry name" value="SULFATASE MODIFYING FACTOR 1, 2"/>
    <property type="match status" value="1"/>
</dbReference>
<sequence length="267" mass="29206">MKPLILSALALTLTGCSLITGDNATVQNPALKQQILADMVFVEGGTFSRGDVDCDSELKQPSNACPSKPISVDDFSIGRYEVTQQLFEQVMGTSSSYFPGDNYPVNNVSWQQAQFFITQLRQQTGLAVRLPTEAEWEYAANGGLKSQGYQYSGSDNIDDVAWHAGNAGNKAHPIGQKMPNELGLYDMTGNVGEMVIDAYLVDYYYDAASDNPVNARDDSHHLSFKVVRGGSFAYDETESKNYTRDSASQSALMSDIGLRLVISDLHQ</sequence>
<reference evidence="2" key="1">
    <citation type="submission" date="2021-12" db="EMBL/GenBank/DDBJ databases">
        <authorList>
            <person name="Rodrigo-Torres L."/>
            <person name="Arahal R. D."/>
            <person name="Lucena T."/>
        </authorList>
    </citation>
    <scope>NUCLEOTIDE SEQUENCE</scope>
    <source>
        <strain evidence="2">CECT 8267</strain>
    </source>
</reference>
<dbReference type="EMBL" id="CAKLPX010000003">
    <property type="protein sequence ID" value="CAH0992557.1"/>
    <property type="molecule type" value="Genomic_DNA"/>
</dbReference>
<dbReference type="SUPFAM" id="SSF56436">
    <property type="entry name" value="C-type lectin-like"/>
    <property type="match status" value="1"/>
</dbReference>
<comment type="caution">
    <text evidence="2">The sequence shown here is derived from an EMBL/GenBank/DDBJ whole genome shotgun (WGS) entry which is preliminary data.</text>
</comment>
<dbReference type="PANTHER" id="PTHR23150:SF19">
    <property type="entry name" value="FORMYLGLYCINE-GENERATING ENZYME"/>
    <property type="match status" value="1"/>
</dbReference>
<proteinExistence type="predicted"/>
<dbReference type="PROSITE" id="PS51257">
    <property type="entry name" value="PROKAR_LIPOPROTEIN"/>
    <property type="match status" value="1"/>
</dbReference>
<dbReference type="EC" id="1.8.3.7" evidence="2"/>
<dbReference type="InterPro" id="IPR005532">
    <property type="entry name" value="SUMF_dom"/>
</dbReference>
<dbReference type="Gene3D" id="3.90.1580.10">
    <property type="entry name" value="paralog of FGE (formylglycine-generating enzyme)"/>
    <property type="match status" value="1"/>
</dbReference>
<dbReference type="InterPro" id="IPR042095">
    <property type="entry name" value="SUMF_sf"/>
</dbReference>
<dbReference type="Pfam" id="PF03781">
    <property type="entry name" value="FGE-sulfatase"/>
    <property type="match status" value="1"/>
</dbReference>
<evidence type="ECO:0000259" key="1">
    <source>
        <dbReference type="Pfam" id="PF03781"/>
    </source>
</evidence>
<accession>A0ABM9AHN6</accession>
<evidence type="ECO:0000313" key="3">
    <source>
        <dbReference type="Proteomes" id="UP000838100"/>
    </source>
</evidence>
<evidence type="ECO:0000313" key="2">
    <source>
        <dbReference type="EMBL" id="CAH0992557.1"/>
    </source>
</evidence>
<dbReference type="InterPro" id="IPR051043">
    <property type="entry name" value="Sulfatase_Mod_Factor_Kinase"/>
</dbReference>
<keyword evidence="2" id="KW-0560">Oxidoreductase</keyword>